<feature type="compositionally biased region" description="Basic and acidic residues" evidence="1">
    <location>
        <begin position="306"/>
        <end position="319"/>
    </location>
</feature>
<comment type="caution">
    <text evidence="2">The sequence shown here is derived from an EMBL/GenBank/DDBJ whole genome shotgun (WGS) entry which is preliminary data.</text>
</comment>
<feature type="compositionally biased region" description="Basic and acidic residues" evidence="1">
    <location>
        <begin position="387"/>
        <end position="396"/>
    </location>
</feature>
<evidence type="ECO:0000313" key="3">
    <source>
        <dbReference type="Proteomes" id="UP001066276"/>
    </source>
</evidence>
<feature type="region of interest" description="Disordered" evidence="1">
    <location>
        <begin position="201"/>
        <end position="235"/>
    </location>
</feature>
<dbReference type="Proteomes" id="UP001066276">
    <property type="component" value="Chromosome 2_2"/>
</dbReference>
<feature type="region of interest" description="Disordered" evidence="1">
    <location>
        <begin position="286"/>
        <end position="353"/>
    </location>
</feature>
<proteinExistence type="predicted"/>
<protein>
    <submittedName>
        <fullName evidence="2">Uncharacterized protein</fullName>
    </submittedName>
</protein>
<reference evidence="2" key="1">
    <citation type="journal article" date="2022" name="bioRxiv">
        <title>Sequencing and chromosome-scale assembly of the giantPleurodeles waltlgenome.</title>
        <authorList>
            <person name="Brown T."/>
            <person name="Elewa A."/>
            <person name="Iarovenko S."/>
            <person name="Subramanian E."/>
            <person name="Araus A.J."/>
            <person name="Petzold A."/>
            <person name="Susuki M."/>
            <person name="Suzuki K.-i.T."/>
            <person name="Hayashi T."/>
            <person name="Toyoda A."/>
            <person name="Oliveira C."/>
            <person name="Osipova E."/>
            <person name="Leigh N.D."/>
            <person name="Simon A."/>
            <person name="Yun M.H."/>
        </authorList>
    </citation>
    <scope>NUCLEOTIDE SEQUENCE</scope>
    <source>
        <strain evidence="2">20211129_DDA</strain>
        <tissue evidence="2">Liver</tissue>
    </source>
</reference>
<name>A0AAV7UNY0_PLEWA</name>
<dbReference type="AlphaFoldDB" id="A0AAV7UNY0"/>
<evidence type="ECO:0000256" key="1">
    <source>
        <dbReference type="SAM" id="MobiDB-lite"/>
    </source>
</evidence>
<evidence type="ECO:0000313" key="2">
    <source>
        <dbReference type="EMBL" id="KAJ1190744.1"/>
    </source>
</evidence>
<sequence>MGRGPEQAPLSSRNKGKQGEGDLEESTRAGSFKMAARFDVRQEPILILSDSDGDDPVGNGGIKNSVNKLNLEKGGESGMFVQWGPRLVSPMLHKVQQCGVENRTLVQTGLMEVRHKGECMLDEVTFEAVQLGDGISRGQVSGVFRNISGDYRVPGCGKALALGGKEEHLSKAEKGRPDFISGHTVGVGTPLRHLQEVRVRPGAAHPTSGETVTSSQVRKSQLNYDEPSTSQSADGFYWDMGFEETLDFDDDNEMDIGGAGLVDVGGQGNNQSQSFDVLQGQKRAADWSNRRVGESIASGSAGNLPRGEKRGGMSEREGRGSGGVRSNGARVRVQDMGVQTGSDSNEVGTSKVGDLEVSVSANIKAETVSATRDQERSGLRGALQIRFGREGHGAQD</sequence>
<feature type="compositionally biased region" description="Polar residues" evidence="1">
    <location>
        <begin position="337"/>
        <end position="348"/>
    </location>
</feature>
<feature type="compositionally biased region" description="Polar residues" evidence="1">
    <location>
        <begin position="208"/>
        <end position="233"/>
    </location>
</feature>
<gene>
    <name evidence="2" type="ORF">NDU88_000066</name>
</gene>
<dbReference type="EMBL" id="JANPWB010000004">
    <property type="protein sequence ID" value="KAJ1190744.1"/>
    <property type="molecule type" value="Genomic_DNA"/>
</dbReference>
<keyword evidence="3" id="KW-1185">Reference proteome</keyword>
<feature type="region of interest" description="Disordered" evidence="1">
    <location>
        <begin position="368"/>
        <end position="396"/>
    </location>
</feature>
<feature type="region of interest" description="Disordered" evidence="1">
    <location>
        <begin position="1"/>
        <end position="35"/>
    </location>
</feature>
<accession>A0AAV7UNY0</accession>
<organism evidence="2 3">
    <name type="scientific">Pleurodeles waltl</name>
    <name type="common">Iberian ribbed newt</name>
    <dbReference type="NCBI Taxonomy" id="8319"/>
    <lineage>
        <taxon>Eukaryota</taxon>
        <taxon>Metazoa</taxon>
        <taxon>Chordata</taxon>
        <taxon>Craniata</taxon>
        <taxon>Vertebrata</taxon>
        <taxon>Euteleostomi</taxon>
        <taxon>Amphibia</taxon>
        <taxon>Batrachia</taxon>
        <taxon>Caudata</taxon>
        <taxon>Salamandroidea</taxon>
        <taxon>Salamandridae</taxon>
        <taxon>Pleurodelinae</taxon>
        <taxon>Pleurodeles</taxon>
    </lineage>
</organism>